<feature type="domain" description="Transcription regulator TrmB N-terminal" evidence="1">
    <location>
        <begin position="144"/>
        <end position="187"/>
    </location>
</feature>
<protein>
    <submittedName>
        <fullName evidence="2">Transcriptional regulator, TrmB</fullName>
    </submittedName>
</protein>
<proteinExistence type="predicted"/>
<dbReference type="EMBL" id="CP003098">
    <property type="protein sequence ID" value="AET32399.1"/>
    <property type="molecule type" value="Genomic_DNA"/>
</dbReference>
<keyword evidence="3" id="KW-1185">Reference proteome</keyword>
<dbReference type="AlphaFoldDB" id="G7VBG9"/>
<sequence length="213" mass="23387">MRLAVTVGFESRLVMRALARLGPVDDYFLLRGITGKEGDRESAETVSDLIRTLGKGQEIQVDLIDLSRGLNRIVELEFDIMALAGGPRALILLAFVAAILRKSDIYLVPEFSIEPVRISGFRVLKELGGLTEARLRAFVNVGIGSTAEDVAKRIGVDKTTAYRHLEWLADRGLVRVEGGRMRRYSADPLSVAVASGYLRLMEKEVAKSAGDKV</sequence>
<dbReference type="RefSeq" id="WP_014288227.1">
    <property type="nucleotide sequence ID" value="NC_016645.1"/>
</dbReference>
<dbReference type="OrthoDB" id="26061at2157"/>
<dbReference type="SUPFAM" id="SSF46785">
    <property type="entry name" value="Winged helix' DNA-binding domain"/>
    <property type="match status" value="1"/>
</dbReference>
<dbReference type="InterPro" id="IPR036390">
    <property type="entry name" value="WH_DNA-bd_sf"/>
</dbReference>
<dbReference type="BioCyc" id="PSP1104324:GJSN-938-MONOMER"/>
<name>G7VBG9_9CREN</name>
<dbReference type="InterPro" id="IPR036388">
    <property type="entry name" value="WH-like_DNA-bd_sf"/>
</dbReference>
<dbReference type="Proteomes" id="UP000005867">
    <property type="component" value="Chromosome"/>
</dbReference>
<dbReference type="HOGENOM" id="CLU_1292074_0_0_2"/>
<dbReference type="eggNOG" id="arCOG01451">
    <property type="taxonomic scope" value="Archaea"/>
</dbReference>
<dbReference type="InterPro" id="IPR010163">
    <property type="entry name" value="Csa3"/>
</dbReference>
<reference evidence="2 3" key="1">
    <citation type="journal article" date="2012" name="J. Bacteriol.">
        <title>Complete genome sequence of strain 1860, a crenarchaeon of the genus pyrobaculum able to grow with various electron acceptors.</title>
        <authorList>
            <person name="Mardanov A.V."/>
            <person name="Gumerov V.M."/>
            <person name="Slobodkina G.B."/>
            <person name="Beletsky A.V."/>
            <person name="Bonch-Osmolovskaya E.A."/>
            <person name="Ravin N.V."/>
            <person name="Skryabin K.G."/>
        </authorList>
    </citation>
    <scope>NUCLEOTIDE SEQUENCE [LARGE SCALE GENOMIC DNA]</scope>
    <source>
        <strain evidence="2 3">1860</strain>
    </source>
</reference>
<evidence type="ECO:0000313" key="3">
    <source>
        <dbReference type="Proteomes" id="UP000005867"/>
    </source>
</evidence>
<dbReference type="NCBIfam" id="TIGR01884">
    <property type="entry name" value="cas_HTH"/>
    <property type="match status" value="1"/>
</dbReference>
<dbReference type="InterPro" id="IPR002831">
    <property type="entry name" value="Tscrpt_reg_TrmB_N"/>
</dbReference>
<evidence type="ECO:0000259" key="1">
    <source>
        <dbReference type="Pfam" id="PF01978"/>
    </source>
</evidence>
<evidence type="ECO:0000313" key="2">
    <source>
        <dbReference type="EMBL" id="AET32399.1"/>
    </source>
</evidence>
<dbReference type="GeneID" id="11595217"/>
<dbReference type="STRING" id="1104324.P186_0958"/>
<dbReference type="Gene3D" id="3.40.50.11700">
    <property type="match status" value="1"/>
</dbReference>
<gene>
    <name evidence="2" type="ORF">P186_0958</name>
</gene>
<organism evidence="2 3">
    <name type="scientific">Pyrobaculum ferrireducens</name>
    <dbReference type="NCBI Taxonomy" id="1104324"/>
    <lineage>
        <taxon>Archaea</taxon>
        <taxon>Thermoproteota</taxon>
        <taxon>Thermoprotei</taxon>
        <taxon>Thermoproteales</taxon>
        <taxon>Thermoproteaceae</taxon>
        <taxon>Pyrobaculum</taxon>
    </lineage>
</organism>
<accession>G7VBG9</accession>
<dbReference type="KEGG" id="pyr:P186_0958"/>
<dbReference type="Gene3D" id="1.10.10.10">
    <property type="entry name" value="Winged helix-like DNA-binding domain superfamily/Winged helix DNA-binding domain"/>
    <property type="match status" value="1"/>
</dbReference>
<dbReference type="Pfam" id="PF01978">
    <property type="entry name" value="TrmB"/>
    <property type="match status" value="1"/>
</dbReference>